<feature type="compositionally biased region" description="Polar residues" evidence="1">
    <location>
        <begin position="192"/>
        <end position="212"/>
    </location>
</feature>
<feature type="compositionally biased region" description="Basic and acidic residues" evidence="1">
    <location>
        <begin position="252"/>
        <end position="279"/>
    </location>
</feature>
<feature type="compositionally biased region" description="Polar residues" evidence="1">
    <location>
        <begin position="228"/>
        <end position="238"/>
    </location>
</feature>
<evidence type="ECO:0000313" key="3">
    <source>
        <dbReference type="Proteomes" id="UP000198372"/>
    </source>
</evidence>
<feature type="compositionally biased region" description="Basic and acidic residues" evidence="1">
    <location>
        <begin position="110"/>
        <end position="120"/>
    </location>
</feature>
<sequence length="380" mass="40990">MSSKPSQSTAAPEEDDEPELDLASFQLDLDESLAFAQALVRSWVPSRVDTEWGTTTNEGGGPKSLGQLTSRLNRLGRLGLGASATALHLQQAQDQKLRTQLLRHTKAHTHTKDDVEKDSTMNRGNARGVGGNEDDEEDSRSRAIRSRALTSTKASVGMVGIGKPNGRASTKKRGETTASSVSPAVKTPSPFLASSTPLETSSIPSTSFYDSNPTSSPLASTSALTTDRPFTTTITSLPDGNGIKLTKNQRKKERDREKVRLLKLEAMRESQKADMEGNGRKRGILNVEEGVKEEAPEAKKKKRKDKVSPCKNGKGLEGDEESSSDEAKDDNDEERLFGNGEGSPDGGTQNKNKKKRRRKKKKGGSNTSENKGGGVLNLGE</sequence>
<feature type="compositionally biased region" description="Basic and acidic residues" evidence="1">
    <location>
        <begin position="289"/>
        <end position="298"/>
    </location>
</feature>
<feature type="region of interest" description="Disordered" evidence="1">
    <location>
        <begin position="1"/>
        <end position="23"/>
    </location>
</feature>
<gene>
    <name evidence="2" type="ORF">BQ2448_4923</name>
</gene>
<dbReference type="OrthoDB" id="10504643at2759"/>
<keyword evidence="3" id="KW-1185">Reference proteome</keyword>
<feature type="compositionally biased region" description="Acidic residues" evidence="1">
    <location>
        <begin position="318"/>
        <end position="333"/>
    </location>
</feature>
<reference evidence="3" key="1">
    <citation type="submission" date="2016-09" db="EMBL/GenBank/DDBJ databases">
        <authorList>
            <person name="Jeantristanb JTB J.-T."/>
            <person name="Ricardo R."/>
        </authorList>
    </citation>
    <scope>NUCLEOTIDE SEQUENCE [LARGE SCALE GENOMIC DNA]</scope>
</reference>
<accession>A0A238FHG0</accession>
<evidence type="ECO:0000256" key="1">
    <source>
        <dbReference type="SAM" id="MobiDB-lite"/>
    </source>
</evidence>
<evidence type="ECO:0000313" key="2">
    <source>
        <dbReference type="EMBL" id="SCV72229.1"/>
    </source>
</evidence>
<proteinExistence type="predicted"/>
<feature type="compositionally biased region" description="Low complexity" evidence="1">
    <location>
        <begin position="213"/>
        <end position="226"/>
    </location>
</feature>
<feature type="compositionally biased region" description="Gly residues" evidence="1">
    <location>
        <begin position="371"/>
        <end position="380"/>
    </location>
</feature>
<name>A0A238FHG0_9BASI</name>
<dbReference type="AlphaFoldDB" id="A0A238FHG0"/>
<dbReference type="Proteomes" id="UP000198372">
    <property type="component" value="Unassembled WGS sequence"/>
</dbReference>
<organism evidence="2 3">
    <name type="scientific">Microbotryum intermedium</name>
    <dbReference type="NCBI Taxonomy" id="269621"/>
    <lineage>
        <taxon>Eukaryota</taxon>
        <taxon>Fungi</taxon>
        <taxon>Dikarya</taxon>
        <taxon>Basidiomycota</taxon>
        <taxon>Pucciniomycotina</taxon>
        <taxon>Microbotryomycetes</taxon>
        <taxon>Microbotryales</taxon>
        <taxon>Microbotryaceae</taxon>
        <taxon>Microbotryum</taxon>
    </lineage>
</organism>
<protein>
    <submittedName>
        <fullName evidence="2">BQ2448_4923 protein</fullName>
    </submittedName>
</protein>
<feature type="region of interest" description="Disordered" evidence="1">
    <location>
        <begin position="105"/>
        <end position="380"/>
    </location>
</feature>
<dbReference type="EMBL" id="FMSP01000008">
    <property type="protein sequence ID" value="SCV72229.1"/>
    <property type="molecule type" value="Genomic_DNA"/>
</dbReference>
<feature type="compositionally biased region" description="Basic residues" evidence="1">
    <location>
        <begin position="351"/>
        <end position="363"/>
    </location>
</feature>